<reference evidence="2 3" key="1">
    <citation type="submission" date="2019-12" db="EMBL/GenBank/DDBJ databases">
        <title>Sporaefaciens musculi gen. nov., sp. nov., a novel bacterium isolated from the caecum of an obese mouse.</title>
        <authorList>
            <person name="Rasmussen T.S."/>
            <person name="Streidl T."/>
            <person name="Hitch T.C.A."/>
            <person name="Wortmann E."/>
            <person name="Deptula P."/>
            <person name="Hansen M."/>
            <person name="Nielsen D.S."/>
            <person name="Clavel T."/>
            <person name="Vogensen F.K."/>
        </authorList>
    </citation>
    <scope>NUCLEOTIDE SEQUENCE [LARGE SCALE GENOMIC DNA]</scope>
    <source>
        <strain evidence="2 3">WCA-9-b2</strain>
    </source>
</reference>
<name>A0A7X3MIA3_9FIRM</name>
<keyword evidence="1" id="KW-0472">Membrane</keyword>
<feature type="transmembrane region" description="Helical" evidence="1">
    <location>
        <begin position="31"/>
        <end position="50"/>
    </location>
</feature>
<dbReference type="RefSeq" id="WP_159751978.1">
    <property type="nucleotide sequence ID" value="NZ_WUQX01000001.1"/>
</dbReference>
<keyword evidence="1" id="KW-0812">Transmembrane</keyword>
<dbReference type="EMBL" id="WUQX01000001">
    <property type="protein sequence ID" value="MXP76936.1"/>
    <property type="molecule type" value="Genomic_DNA"/>
</dbReference>
<organism evidence="2 3">
    <name type="scientific">Sporofaciens musculi</name>
    <dbReference type="NCBI Taxonomy" id="2681861"/>
    <lineage>
        <taxon>Bacteria</taxon>
        <taxon>Bacillati</taxon>
        <taxon>Bacillota</taxon>
        <taxon>Clostridia</taxon>
        <taxon>Lachnospirales</taxon>
        <taxon>Lachnospiraceae</taxon>
        <taxon>Sporofaciens</taxon>
    </lineage>
</organism>
<accession>A0A7X3MIA3</accession>
<evidence type="ECO:0000313" key="3">
    <source>
        <dbReference type="Proteomes" id="UP000460412"/>
    </source>
</evidence>
<dbReference type="Proteomes" id="UP000460412">
    <property type="component" value="Unassembled WGS sequence"/>
</dbReference>
<keyword evidence="3" id="KW-1185">Reference proteome</keyword>
<feature type="transmembrane region" description="Helical" evidence="1">
    <location>
        <begin position="70"/>
        <end position="89"/>
    </location>
</feature>
<sequence>MSLKTQVIIAVIIIVALLVIINMVKKKALELRYALAWIVVGVCILILDIFPKLIEKISIIMGIYSPINMLFFWGFCFSLGIIFVLTVAVSRMSIRIKELAQELALYKHEK</sequence>
<dbReference type="AlphaFoldDB" id="A0A7X3MIA3"/>
<evidence type="ECO:0000256" key="1">
    <source>
        <dbReference type="SAM" id="Phobius"/>
    </source>
</evidence>
<gene>
    <name evidence="2" type="ORF">GN277_16565</name>
</gene>
<feature type="transmembrane region" description="Helical" evidence="1">
    <location>
        <begin position="6"/>
        <end position="24"/>
    </location>
</feature>
<protein>
    <submittedName>
        <fullName evidence="2">DUF2304 family protein</fullName>
    </submittedName>
</protein>
<dbReference type="Pfam" id="PF10066">
    <property type="entry name" value="DUF2304"/>
    <property type="match status" value="1"/>
</dbReference>
<proteinExistence type="predicted"/>
<comment type="caution">
    <text evidence="2">The sequence shown here is derived from an EMBL/GenBank/DDBJ whole genome shotgun (WGS) entry which is preliminary data.</text>
</comment>
<dbReference type="InterPro" id="IPR019277">
    <property type="entry name" value="DUF2304"/>
</dbReference>
<evidence type="ECO:0000313" key="2">
    <source>
        <dbReference type="EMBL" id="MXP76936.1"/>
    </source>
</evidence>
<keyword evidence="1" id="KW-1133">Transmembrane helix</keyword>